<feature type="domain" description="Coenzyme F420:L-glutamate ligase-like" evidence="1">
    <location>
        <begin position="20"/>
        <end position="238"/>
    </location>
</feature>
<dbReference type="EMBL" id="LAZR01001198">
    <property type="protein sequence ID" value="KKN48876.1"/>
    <property type="molecule type" value="Genomic_DNA"/>
</dbReference>
<dbReference type="PANTHER" id="PTHR47917:SF2">
    <property type="entry name" value="COENZYME F420:L-GLUTAMATE LIGASE-LIKE DOMAIN-CONTAINING PROTEIN"/>
    <property type="match status" value="1"/>
</dbReference>
<dbReference type="Pfam" id="PF01996">
    <property type="entry name" value="F420_ligase"/>
    <property type="match status" value="1"/>
</dbReference>
<protein>
    <recommendedName>
        <fullName evidence="1">Coenzyme F420:L-glutamate ligase-like domain-containing protein</fullName>
    </recommendedName>
</protein>
<dbReference type="SUPFAM" id="SSF144010">
    <property type="entry name" value="CofE-like"/>
    <property type="match status" value="1"/>
</dbReference>
<name>A0A0F9TIS8_9ZZZZ</name>
<dbReference type="PANTHER" id="PTHR47917">
    <property type="match status" value="1"/>
</dbReference>
<reference evidence="2" key="1">
    <citation type="journal article" date="2015" name="Nature">
        <title>Complex archaea that bridge the gap between prokaryotes and eukaryotes.</title>
        <authorList>
            <person name="Spang A."/>
            <person name="Saw J.H."/>
            <person name="Jorgensen S.L."/>
            <person name="Zaremba-Niedzwiedzka K."/>
            <person name="Martijn J."/>
            <person name="Lind A.E."/>
            <person name="van Eijk R."/>
            <person name="Schleper C."/>
            <person name="Guy L."/>
            <person name="Ettema T.J."/>
        </authorList>
    </citation>
    <scope>NUCLEOTIDE SEQUENCE</scope>
</reference>
<evidence type="ECO:0000313" key="2">
    <source>
        <dbReference type="EMBL" id="KKN48876.1"/>
    </source>
</evidence>
<dbReference type="AlphaFoldDB" id="A0A0F9TIS8"/>
<gene>
    <name evidence="2" type="ORF">LCGC14_0648490</name>
</gene>
<organism evidence="2">
    <name type="scientific">marine sediment metagenome</name>
    <dbReference type="NCBI Taxonomy" id="412755"/>
    <lineage>
        <taxon>unclassified sequences</taxon>
        <taxon>metagenomes</taxon>
        <taxon>ecological metagenomes</taxon>
    </lineage>
</organism>
<accession>A0A0F9TIS8</accession>
<dbReference type="InterPro" id="IPR002847">
    <property type="entry name" value="F420-0_gamma-glut_ligase-dom"/>
</dbReference>
<dbReference type="Gene3D" id="3.30.1330.100">
    <property type="entry name" value="CofE-like"/>
    <property type="match status" value="1"/>
</dbReference>
<dbReference type="GO" id="GO:0052618">
    <property type="term" value="F:coenzyme F420-0:L-glutamate ligase activity"/>
    <property type="evidence" value="ECO:0007669"/>
    <property type="project" value="TreeGrafter"/>
</dbReference>
<proteinExistence type="predicted"/>
<sequence length="275" mass="30824">MKKIYQISVILLCAMEIFSIKLPLIKKNDPILEILIQNIKNDGKSLIEGDIIVIAEKVVATSQGRVINLSEVKKISERAKVLAIEYDMDERYVELILREASFILGGMKHVILAKVNDFLIANAGIDQSNAGLGNVVLLPKNLKELVWSYWKELRKEFSIKDLGVIISDSRVQPLRKGTIGIAIATAGFEPIEDLRGHPDLFGRPMEITMRAVADDLTSAAQFLLSESDQQTPIVIIRGSNVEFTDNPKITPELAAEECLYMNIFSKYLLKKKRDN</sequence>
<comment type="caution">
    <text evidence="2">The sequence shown here is derived from an EMBL/GenBank/DDBJ whole genome shotgun (WGS) entry which is preliminary data.</text>
</comment>
<evidence type="ECO:0000259" key="1">
    <source>
        <dbReference type="Pfam" id="PF01996"/>
    </source>
</evidence>
<dbReference type="Gene3D" id="3.90.1660.10">
    <property type="entry name" value="CofE-like domain"/>
    <property type="match status" value="1"/>
</dbReference>